<feature type="region of interest" description="Disordered" evidence="7">
    <location>
        <begin position="62"/>
        <end position="105"/>
    </location>
</feature>
<protein>
    <submittedName>
        <fullName evidence="9">AXH domain-containing protein</fullName>
    </submittedName>
</protein>
<organism evidence="9">
    <name type="scientific">Mesocestoides corti</name>
    <name type="common">Flatworm</name>
    <dbReference type="NCBI Taxonomy" id="53468"/>
    <lineage>
        <taxon>Eukaryota</taxon>
        <taxon>Metazoa</taxon>
        <taxon>Spiralia</taxon>
        <taxon>Lophotrochozoa</taxon>
        <taxon>Platyhelminthes</taxon>
        <taxon>Cestoda</taxon>
        <taxon>Eucestoda</taxon>
        <taxon>Cyclophyllidea</taxon>
        <taxon>Mesocestoididae</taxon>
        <taxon>Mesocestoides</taxon>
    </lineage>
</organism>
<feature type="compositionally biased region" description="Polar residues" evidence="7">
    <location>
        <begin position="290"/>
        <end position="300"/>
    </location>
</feature>
<comment type="subcellular location">
    <subcellularLocation>
        <location evidence="1">Nucleus</location>
    </subcellularLocation>
</comment>
<evidence type="ECO:0000313" key="9">
    <source>
        <dbReference type="WBParaSite" id="MCU_008873-RB"/>
    </source>
</evidence>
<evidence type="ECO:0000259" key="8">
    <source>
        <dbReference type="PROSITE" id="PS51148"/>
    </source>
</evidence>
<evidence type="ECO:0000256" key="3">
    <source>
        <dbReference type="ARBA" id="ARBA00023015"/>
    </source>
</evidence>
<dbReference type="GO" id="GO:0005634">
    <property type="term" value="C:nucleus"/>
    <property type="evidence" value="ECO:0007669"/>
    <property type="project" value="UniProtKB-SubCell"/>
</dbReference>
<dbReference type="GO" id="GO:0003723">
    <property type="term" value="F:RNA binding"/>
    <property type="evidence" value="ECO:0007669"/>
    <property type="project" value="InterPro"/>
</dbReference>
<feature type="domain" description="AXH" evidence="8">
    <location>
        <begin position="87"/>
        <end position="241"/>
    </location>
</feature>
<keyword evidence="3" id="KW-0805">Transcription regulation</keyword>
<keyword evidence="2" id="KW-0678">Repressor</keyword>
<proteinExistence type="predicted"/>
<keyword evidence="6" id="KW-0539">Nucleus</keyword>
<evidence type="ECO:0000256" key="5">
    <source>
        <dbReference type="ARBA" id="ARBA00023163"/>
    </source>
</evidence>
<evidence type="ECO:0000256" key="7">
    <source>
        <dbReference type="SAM" id="MobiDB-lite"/>
    </source>
</evidence>
<evidence type="ECO:0000256" key="6">
    <source>
        <dbReference type="ARBA" id="ARBA00023242"/>
    </source>
</evidence>
<accession>A0A5K3FP76</accession>
<dbReference type="GO" id="GO:0006355">
    <property type="term" value="P:regulation of DNA-templated transcription"/>
    <property type="evidence" value="ECO:0007669"/>
    <property type="project" value="InterPro"/>
</dbReference>
<dbReference type="PROSITE" id="PS51148">
    <property type="entry name" value="AXH"/>
    <property type="match status" value="1"/>
</dbReference>
<dbReference type="SUPFAM" id="SSF102031">
    <property type="entry name" value="AXH domain"/>
    <property type="match status" value="1"/>
</dbReference>
<dbReference type="AlphaFoldDB" id="A0A5K3FP76"/>
<feature type="region of interest" description="Disordered" evidence="7">
    <location>
        <begin position="286"/>
        <end position="316"/>
    </location>
</feature>
<feature type="compositionally biased region" description="Basic residues" evidence="7">
    <location>
        <begin position="83"/>
        <end position="95"/>
    </location>
</feature>
<dbReference type="Pfam" id="PF08517">
    <property type="entry name" value="AXH"/>
    <property type="match status" value="1"/>
</dbReference>
<dbReference type="WBParaSite" id="MCU_008873-RB">
    <property type="protein sequence ID" value="MCU_008873-RB"/>
    <property type="gene ID" value="MCU_008873"/>
</dbReference>
<dbReference type="InterPro" id="IPR003652">
    <property type="entry name" value="Ataxin_AXH_dom"/>
</dbReference>
<dbReference type="InterPro" id="IPR043404">
    <property type="entry name" value="ATAXIN1-like"/>
</dbReference>
<dbReference type="GO" id="GO:0003677">
    <property type="term" value="F:DNA binding"/>
    <property type="evidence" value="ECO:0007669"/>
    <property type="project" value="UniProtKB-KW"/>
</dbReference>
<dbReference type="PANTHER" id="PTHR13392:SF13">
    <property type="entry name" value="AXH DOMAIN-CONTAINING PROTEIN"/>
    <property type="match status" value="1"/>
</dbReference>
<evidence type="ECO:0000256" key="1">
    <source>
        <dbReference type="ARBA" id="ARBA00004123"/>
    </source>
</evidence>
<keyword evidence="5" id="KW-0804">Transcription</keyword>
<sequence length="335" mass="36297">MELLPFATTQKGNALSHLSPPLPDPRHLTPSPLSLADHLAVLKAATASYGLFASLISSHRKQVAPSSPPAPPPPPSAFSRPQGPHHRQTPPKRRSGPPFRRGGRVQLADGSLQKIEALKLSDFLRTAATSGADSLLYWAEVKRISTEISSGSQRALMKIQFSLNGADEGNESGVAPRFLVSQQPIPTFEHICCKDQPFFVRSLGWSSFEPQLTQARCGLLCRKLVIGDSCLVLAPPGLAKTSLCATTTTTSFSPVYPVPIKTEEALSQPDGRPRNRFFHVSYQKSESDQHPSSLPATFPQQPLDLKKVPSTNPRGAVPKYFSAASLAESPFQTKH</sequence>
<dbReference type="PANTHER" id="PTHR13392">
    <property type="entry name" value="ATAXIN 1"/>
    <property type="match status" value="1"/>
</dbReference>
<keyword evidence="4" id="KW-0238">DNA-binding</keyword>
<feature type="region of interest" description="Disordered" evidence="7">
    <location>
        <begin position="1"/>
        <end position="26"/>
    </location>
</feature>
<dbReference type="SMART" id="SM00536">
    <property type="entry name" value="AXH"/>
    <property type="match status" value="1"/>
</dbReference>
<reference evidence="9" key="1">
    <citation type="submission" date="2019-11" db="UniProtKB">
        <authorList>
            <consortium name="WormBaseParasite"/>
        </authorList>
    </citation>
    <scope>IDENTIFICATION</scope>
</reference>
<dbReference type="InterPro" id="IPR036096">
    <property type="entry name" value="Ataxin_AXH_dom_sf"/>
</dbReference>
<evidence type="ECO:0000256" key="2">
    <source>
        <dbReference type="ARBA" id="ARBA00022491"/>
    </source>
</evidence>
<feature type="compositionally biased region" description="Pro residues" evidence="7">
    <location>
        <begin position="66"/>
        <end position="76"/>
    </location>
</feature>
<name>A0A5K3FP76_MESCO</name>
<evidence type="ECO:0000256" key="4">
    <source>
        <dbReference type="ARBA" id="ARBA00023125"/>
    </source>
</evidence>